<evidence type="ECO:0000256" key="1">
    <source>
        <dbReference type="ARBA" id="ARBA00004613"/>
    </source>
</evidence>
<dbReference type="GO" id="GO:0007165">
    <property type="term" value="P:signal transduction"/>
    <property type="evidence" value="ECO:0007669"/>
    <property type="project" value="InterPro"/>
</dbReference>
<sequence length="95" mass="9652">MAASTKTMLRMCLLAVVFMQCLLTTPSQAQGLCPVSLTLPGACASDRPTWDCFLSLDGRYGASAMIQKCQCSNAGGGSHICSCLGVCSAVGGGAV</sequence>
<keyword evidence="7" id="KW-1185">Reference proteome</keyword>
<protein>
    <submittedName>
        <fullName evidence="6">Uncharacterized protein</fullName>
    </submittedName>
</protein>
<dbReference type="AlphaFoldDB" id="A0A7N0RCS2"/>
<dbReference type="Gramene" id="Kaladp0008s0479.1.v1.1">
    <property type="protein sequence ID" value="Kaladp0008s0479.1.v1.1"/>
    <property type="gene ID" value="Kaladp0008s0479.v1.1"/>
</dbReference>
<feature type="chain" id="PRO_5029515174" evidence="5">
    <location>
        <begin position="30"/>
        <end position="95"/>
    </location>
</feature>
<keyword evidence="3" id="KW-0964">Secreted</keyword>
<dbReference type="Proteomes" id="UP000594263">
    <property type="component" value="Unplaced"/>
</dbReference>
<proteinExistence type="inferred from homology"/>
<evidence type="ECO:0000313" key="7">
    <source>
        <dbReference type="Proteomes" id="UP000594263"/>
    </source>
</evidence>
<dbReference type="GO" id="GO:0005576">
    <property type="term" value="C:extracellular region"/>
    <property type="evidence" value="ECO:0007669"/>
    <property type="project" value="UniProtKB-SubCell"/>
</dbReference>
<dbReference type="PANTHER" id="PTHR34450:SF2">
    <property type="entry name" value="SCR-LIKE PROTEIN"/>
    <property type="match status" value="1"/>
</dbReference>
<dbReference type="InterPro" id="IPR010682">
    <property type="entry name" value="SCRL"/>
</dbReference>
<evidence type="ECO:0000313" key="6">
    <source>
        <dbReference type="EnsemblPlants" id="Kaladp0008s0479.1.v1.1"/>
    </source>
</evidence>
<comment type="similarity">
    <text evidence="2">Belongs to the DEFL family.</text>
</comment>
<evidence type="ECO:0000256" key="5">
    <source>
        <dbReference type="SAM" id="SignalP"/>
    </source>
</evidence>
<keyword evidence="4 5" id="KW-0732">Signal</keyword>
<reference evidence="6" key="1">
    <citation type="submission" date="2021-01" db="UniProtKB">
        <authorList>
            <consortium name="EnsemblPlants"/>
        </authorList>
    </citation>
    <scope>IDENTIFICATION</scope>
</reference>
<name>A0A7N0RCS2_KALFE</name>
<evidence type="ECO:0000256" key="2">
    <source>
        <dbReference type="ARBA" id="ARBA00006722"/>
    </source>
</evidence>
<evidence type="ECO:0000256" key="4">
    <source>
        <dbReference type="ARBA" id="ARBA00022729"/>
    </source>
</evidence>
<dbReference type="PANTHER" id="PTHR34450">
    <property type="entry name" value="DEFENSIN-LIKE PROTEIN 245-RELATED"/>
    <property type="match status" value="1"/>
</dbReference>
<dbReference type="OMA" id="ASAMIQK"/>
<accession>A0A7N0RCS2</accession>
<comment type="subcellular location">
    <subcellularLocation>
        <location evidence="1">Secreted</location>
    </subcellularLocation>
</comment>
<organism evidence="6 7">
    <name type="scientific">Kalanchoe fedtschenkoi</name>
    <name type="common">Lavender scallops</name>
    <name type="synonym">South American air plant</name>
    <dbReference type="NCBI Taxonomy" id="63787"/>
    <lineage>
        <taxon>Eukaryota</taxon>
        <taxon>Viridiplantae</taxon>
        <taxon>Streptophyta</taxon>
        <taxon>Embryophyta</taxon>
        <taxon>Tracheophyta</taxon>
        <taxon>Spermatophyta</taxon>
        <taxon>Magnoliopsida</taxon>
        <taxon>eudicotyledons</taxon>
        <taxon>Gunneridae</taxon>
        <taxon>Pentapetalae</taxon>
        <taxon>Saxifragales</taxon>
        <taxon>Crassulaceae</taxon>
        <taxon>Kalanchoe</taxon>
    </lineage>
</organism>
<dbReference type="EnsemblPlants" id="Kaladp0008s0479.1.v1.1">
    <property type="protein sequence ID" value="Kaladp0008s0479.1.v1.1"/>
    <property type="gene ID" value="Kaladp0008s0479.v1.1"/>
</dbReference>
<evidence type="ECO:0000256" key="3">
    <source>
        <dbReference type="ARBA" id="ARBA00022525"/>
    </source>
</evidence>
<feature type="signal peptide" evidence="5">
    <location>
        <begin position="1"/>
        <end position="29"/>
    </location>
</feature>